<reference evidence="2 3" key="1">
    <citation type="submission" date="2016-03" db="EMBL/GenBank/DDBJ databases">
        <title>EvidentialGene: Evidence-directed Construction of Genes on Genomes.</title>
        <authorList>
            <person name="Gilbert D.G."/>
            <person name="Choi J.-H."/>
            <person name="Mockaitis K."/>
            <person name="Colbourne J."/>
            <person name="Pfrender M."/>
        </authorList>
    </citation>
    <scope>NUCLEOTIDE SEQUENCE [LARGE SCALE GENOMIC DNA]</scope>
    <source>
        <strain evidence="2 3">Xinb3</strain>
        <tissue evidence="2">Complete organism</tissue>
    </source>
</reference>
<dbReference type="Proteomes" id="UP000076858">
    <property type="component" value="Unassembled WGS sequence"/>
</dbReference>
<comment type="caution">
    <text evidence="2">The sequence shown here is derived from an EMBL/GenBank/DDBJ whole genome shotgun (WGS) entry which is preliminary data.</text>
</comment>
<protein>
    <submittedName>
        <fullName evidence="2">Uncharacterized protein</fullName>
    </submittedName>
</protein>
<evidence type="ECO:0000256" key="1">
    <source>
        <dbReference type="SAM" id="SignalP"/>
    </source>
</evidence>
<evidence type="ECO:0000313" key="2">
    <source>
        <dbReference type="EMBL" id="KZS16071.1"/>
    </source>
</evidence>
<feature type="chain" id="PRO_5007854821" evidence="1">
    <location>
        <begin position="24"/>
        <end position="89"/>
    </location>
</feature>
<gene>
    <name evidence="2" type="ORF">APZ42_018219</name>
</gene>
<organism evidence="2 3">
    <name type="scientific">Daphnia magna</name>
    <dbReference type="NCBI Taxonomy" id="35525"/>
    <lineage>
        <taxon>Eukaryota</taxon>
        <taxon>Metazoa</taxon>
        <taxon>Ecdysozoa</taxon>
        <taxon>Arthropoda</taxon>
        <taxon>Crustacea</taxon>
        <taxon>Branchiopoda</taxon>
        <taxon>Diplostraca</taxon>
        <taxon>Cladocera</taxon>
        <taxon>Anomopoda</taxon>
        <taxon>Daphniidae</taxon>
        <taxon>Daphnia</taxon>
    </lineage>
</organism>
<name>A0A164Z8B6_9CRUS</name>
<proteinExistence type="predicted"/>
<accession>A0A164Z8B6</accession>
<feature type="signal peptide" evidence="1">
    <location>
        <begin position="1"/>
        <end position="23"/>
    </location>
</feature>
<dbReference type="AlphaFoldDB" id="A0A164Z8B6"/>
<keyword evidence="3" id="KW-1185">Reference proteome</keyword>
<dbReference type="EMBL" id="LRGB01000763">
    <property type="protein sequence ID" value="KZS16071.1"/>
    <property type="molecule type" value="Genomic_DNA"/>
</dbReference>
<sequence length="89" mass="10575">MVRNTSEFKWRVMVLLLAFQALAVLDIERGPVVDATFYKRVYKIRRPYGYGSRPVNELYGNQQGFVIRPTRPDEEYQYGPDEIPYIYYS</sequence>
<keyword evidence="1" id="KW-0732">Signal</keyword>
<evidence type="ECO:0000313" key="3">
    <source>
        <dbReference type="Proteomes" id="UP000076858"/>
    </source>
</evidence>